<name>A0AAD6BVG7_9EURO</name>
<reference evidence="5" key="2">
    <citation type="journal article" date="2023" name="IMA Fungus">
        <title>Comparative genomic study of the Penicillium genus elucidates a diverse pangenome and 15 lateral gene transfer events.</title>
        <authorList>
            <person name="Petersen C."/>
            <person name="Sorensen T."/>
            <person name="Nielsen M.R."/>
            <person name="Sondergaard T.E."/>
            <person name="Sorensen J.L."/>
            <person name="Fitzpatrick D.A."/>
            <person name="Frisvad J.C."/>
            <person name="Nielsen K.L."/>
        </authorList>
    </citation>
    <scope>NUCLEOTIDE SEQUENCE</scope>
    <source>
        <strain evidence="5">IBT 16125</strain>
    </source>
</reference>
<dbReference type="EMBL" id="JAPVEA010000009">
    <property type="protein sequence ID" value="KAJ5433053.1"/>
    <property type="molecule type" value="Genomic_DNA"/>
</dbReference>
<dbReference type="PANTHER" id="PTHR24198">
    <property type="entry name" value="ANKYRIN REPEAT AND PROTEIN KINASE DOMAIN-CONTAINING PROTEIN"/>
    <property type="match status" value="1"/>
</dbReference>
<protein>
    <recommendedName>
        <fullName evidence="4">F-box domain-containing protein</fullName>
    </recommendedName>
</protein>
<accession>A0AAD6BVG7</accession>
<dbReference type="InterPro" id="IPR036770">
    <property type="entry name" value="Ankyrin_rpt-contain_sf"/>
</dbReference>
<keyword evidence="6" id="KW-1185">Reference proteome</keyword>
<feature type="repeat" description="ANK" evidence="3">
    <location>
        <begin position="122"/>
        <end position="149"/>
    </location>
</feature>
<organism evidence="5 6">
    <name type="scientific">Penicillium daleae</name>
    <dbReference type="NCBI Taxonomy" id="63821"/>
    <lineage>
        <taxon>Eukaryota</taxon>
        <taxon>Fungi</taxon>
        <taxon>Dikarya</taxon>
        <taxon>Ascomycota</taxon>
        <taxon>Pezizomycotina</taxon>
        <taxon>Eurotiomycetes</taxon>
        <taxon>Eurotiomycetidae</taxon>
        <taxon>Eurotiales</taxon>
        <taxon>Aspergillaceae</taxon>
        <taxon>Penicillium</taxon>
    </lineage>
</organism>
<evidence type="ECO:0000259" key="4">
    <source>
        <dbReference type="PROSITE" id="PS50181"/>
    </source>
</evidence>
<dbReference type="PROSITE" id="PS50088">
    <property type="entry name" value="ANK_REPEAT"/>
    <property type="match status" value="1"/>
</dbReference>
<feature type="domain" description="F-box" evidence="4">
    <location>
        <begin position="1"/>
        <end position="45"/>
    </location>
</feature>
<dbReference type="InterPro" id="IPR001810">
    <property type="entry name" value="F-box_dom"/>
</dbReference>
<evidence type="ECO:0000256" key="3">
    <source>
        <dbReference type="PROSITE-ProRule" id="PRU00023"/>
    </source>
</evidence>
<dbReference type="Gene3D" id="1.25.40.20">
    <property type="entry name" value="Ankyrin repeat-containing domain"/>
    <property type="match status" value="1"/>
</dbReference>
<dbReference type="PROSITE" id="PS50297">
    <property type="entry name" value="ANK_REP_REGION"/>
    <property type="match status" value="1"/>
</dbReference>
<dbReference type="InterPro" id="IPR036047">
    <property type="entry name" value="F-box-like_dom_sf"/>
</dbReference>
<keyword evidence="1" id="KW-0677">Repeat</keyword>
<dbReference type="GeneID" id="81605834"/>
<sequence>MPLLSLPVEILLIVIQSLDDPSLSALTRTNKRLHAYFTNELYRRSLKTDGWALHWASYNNQVGTARRFLKLGGSPNVWYRRDYDSPYVPLSLPLIGSVLRNDLEMATLLLGYGANVDMQDCCGATALYMASKLRHQSMVHLLLDNGANIIFSYGFHHRQYEIEKRLETCFPSLFDSLKRGVPMGPAELPHGEVP</sequence>
<reference evidence="5" key="1">
    <citation type="submission" date="2022-12" db="EMBL/GenBank/DDBJ databases">
        <authorList>
            <person name="Petersen C."/>
        </authorList>
    </citation>
    <scope>NUCLEOTIDE SEQUENCE</scope>
    <source>
        <strain evidence="5">IBT 16125</strain>
    </source>
</reference>
<dbReference type="Proteomes" id="UP001213681">
    <property type="component" value="Unassembled WGS sequence"/>
</dbReference>
<keyword evidence="2 3" id="KW-0040">ANK repeat</keyword>
<dbReference type="RefSeq" id="XP_056760345.1">
    <property type="nucleotide sequence ID" value="XM_056915591.1"/>
</dbReference>
<dbReference type="InterPro" id="IPR002110">
    <property type="entry name" value="Ankyrin_rpt"/>
</dbReference>
<evidence type="ECO:0000313" key="6">
    <source>
        <dbReference type="Proteomes" id="UP001213681"/>
    </source>
</evidence>
<dbReference type="PROSITE" id="PS50181">
    <property type="entry name" value="FBOX"/>
    <property type="match status" value="1"/>
</dbReference>
<dbReference type="SUPFAM" id="SSF48403">
    <property type="entry name" value="Ankyrin repeat"/>
    <property type="match status" value="1"/>
</dbReference>
<evidence type="ECO:0000256" key="2">
    <source>
        <dbReference type="ARBA" id="ARBA00023043"/>
    </source>
</evidence>
<evidence type="ECO:0000256" key="1">
    <source>
        <dbReference type="ARBA" id="ARBA00022737"/>
    </source>
</evidence>
<dbReference type="AlphaFoldDB" id="A0AAD6BVG7"/>
<dbReference type="PANTHER" id="PTHR24198:SF165">
    <property type="entry name" value="ANKYRIN REPEAT-CONTAINING PROTEIN-RELATED"/>
    <property type="match status" value="1"/>
</dbReference>
<comment type="caution">
    <text evidence="5">The sequence shown here is derived from an EMBL/GenBank/DDBJ whole genome shotgun (WGS) entry which is preliminary data.</text>
</comment>
<evidence type="ECO:0000313" key="5">
    <source>
        <dbReference type="EMBL" id="KAJ5433053.1"/>
    </source>
</evidence>
<dbReference type="SMART" id="SM00248">
    <property type="entry name" value="ANK"/>
    <property type="match status" value="3"/>
</dbReference>
<gene>
    <name evidence="5" type="ORF">N7458_012209</name>
</gene>
<dbReference type="SUPFAM" id="SSF81383">
    <property type="entry name" value="F-box domain"/>
    <property type="match status" value="1"/>
</dbReference>
<dbReference type="Pfam" id="PF12796">
    <property type="entry name" value="Ank_2"/>
    <property type="match status" value="1"/>
</dbReference>
<proteinExistence type="predicted"/>